<name>D0LV08_HALO1</name>
<dbReference type="SUPFAM" id="SSF53335">
    <property type="entry name" value="S-adenosyl-L-methionine-dependent methyltransferases"/>
    <property type="match status" value="1"/>
</dbReference>
<dbReference type="eggNOG" id="COG0338">
    <property type="taxonomic scope" value="Bacteria"/>
</dbReference>
<dbReference type="HOGENOM" id="CLU_063430_0_0_7"/>
<dbReference type="Proteomes" id="UP000001880">
    <property type="component" value="Chromosome"/>
</dbReference>
<dbReference type="STRING" id="502025.Hoch_3347"/>
<dbReference type="InterPro" id="IPR002052">
    <property type="entry name" value="DNA_methylase_N6_adenine_CS"/>
</dbReference>
<comment type="catalytic activity">
    <reaction evidence="6 8">
        <text>a 2'-deoxyadenosine in DNA + S-adenosyl-L-methionine = an N(6)-methyl-2'-deoxyadenosine in DNA + S-adenosyl-L-homocysteine + H(+)</text>
        <dbReference type="Rhea" id="RHEA:15197"/>
        <dbReference type="Rhea" id="RHEA-COMP:12418"/>
        <dbReference type="Rhea" id="RHEA-COMP:12419"/>
        <dbReference type="ChEBI" id="CHEBI:15378"/>
        <dbReference type="ChEBI" id="CHEBI:57856"/>
        <dbReference type="ChEBI" id="CHEBI:59789"/>
        <dbReference type="ChEBI" id="CHEBI:90615"/>
        <dbReference type="ChEBI" id="CHEBI:90616"/>
        <dbReference type="EC" id="2.1.1.72"/>
    </reaction>
</comment>
<dbReference type="GO" id="GO:0009307">
    <property type="term" value="P:DNA restriction-modification system"/>
    <property type="evidence" value="ECO:0007669"/>
    <property type="project" value="InterPro"/>
</dbReference>
<feature type="region of interest" description="Disordered" evidence="9">
    <location>
        <begin position="1"/>
        <end position="29"/>
    </location>
</feature>
<feature type="binding site" evidence="7">
    <location>
        <position position="84"/>
    </location>
    <ligand>
        <name>S-adenosyl-L-methionine</name>
        <dbReference type="ChEBI" id="CHEBI:59789"/>
    </ligand>
</feature>
<dbReference type="EC" id="2.1.1.72" evidence="2 8"/>
<dbReference type="PIRSF" id="PIRSF000398">
    <property type="entry name" value="M_m6A_EcoRV"/>
    <property type="match status" value="1"/>
</dbReference>
<dbReference type="EMBL" id="CP001804">
    <property type="protein sequence ID" value="ACY15849.1"/>
    <property type="molecule type" value="Genomic_DNA"/>
</dbReference>
<feature type="binding site" evidence="7">
    <location>
        <position position="213"/>
    </location>
    <ligand>
        <name>S-adenosyl-L-methionine</name>
        <dbReference type="ChEBI" id="CHEBI:59789"/>
    </ligand>
</feature>
<sequence length="303" mass="33828">MLDRAPRTVQRPARPLRSRPRLRPVEGPVPGAAAPILKWAGGKSRLLDELRSRMPARMGRYFEPFLGGGALFFRTAPKKAILADRNPDLINVYRSVATQPQAVIAALEVHAERHSKEHYYAVRERWNQGAEGCAAEERAAAFLYMNKTCFNGLYRVNQKGHFNVPMGRYAAPRVCDPERIHAASKLLRRARLSTGHFADQVAEARAGDFVYFDPPYDPLTPTANFTSYTADSFGPEQQRELAEVVRTLTRRGVHVMVSSSDTPFIRSLYRGFDLDQVAVARAINSRASGRGAVSELIITNGYL</sequence>
<evidence type="ECO:0000256" key="8">
    <source>
        <dbReference type="RuleBase" id="RU361257"/>
    </source>
</evidence>
<accession>D0LV08</accession>
<dbReference type="PROSITE" id="PS00092">
    <property type="entry name" value="N6_MTASE"/>
    <property type="match status" value="1"/>
</dbReference>
<evidence type="ECO:0000256" key="3">
    <source>
        <dbReference type="ARBA" id="ARBA00022603"/>
    </source>
</evidence>
<evidence type="ECO:0000256" key="6">
    <source>
        <dbReference type="ARBA" id="ARBA00047942"/>
    </source>
</evidence>
<feature type="binding site" evidence="7">
    <location>
        <position position="39"/>
    </location>
    <ligand>
        <name>S-adenosyl-L-methionine</name>
        <dbReference type="ChEBI" id="CHEBI:59789"/>
    </ligand>
</feature>
<keyword evidence="11" id="KW-1185">Reference proteome</keyword>
<comment type="similarity">
    <text evidence="1 8">Belongs to the N(4)/N(6)-methyltransferase family.</text>
</comment>
<keyword evidence="5 8" id="KW-0949">S-adenosyl-L-methionine</keyword>
<dbReference type="InterPro" id="IPR023095">
    <property type="entry name" value="Ade_MeTrfase_dom_2"/>
</dbReference>
<dbReference type="GO" id="GO:0009007">
    <property type="term" value="F:site-specific DNA-methyltransferase (adenine-specific) activity"/>
    <property type="evidence" value="ECO:0007669"/>
    <property type="project" value="UniProtKB-UniRule"/>
</dbReference>
<dbReference type="GO" id="GO:0032259">
    <property type="term" value="P:methylation"/>
    <property type="evidence" value="ECO:0007669"/>
    <property type="project" value="UniProtKB-KW"/>
</dbReference>
<dbReference type="KEGG" id="hoh:Hoch_3347"/>
<evidence type="ECO:0000256" key="7">
    <source>
        <dbReference type="PIRSR" id="PIRSR000398-1"/>
    </source>
</evidence>
<protein>
    <recommendedName>
        <fullName evidence="2 8">Site-specific DNA-methyltransferase (adenine-specific)</fullName>
        <ecNumber evidence="2 8">2.1.1.72</ecNumber>
    </recommendedName>
</protein>
<gene>
    <name evidence="10" type="ordered locus">Hoch_3347</name>
</gene>
<evidence type="ECO:0000256" key="4">
    <source>
        <dbReference type="ARBA" id="ARBA00022679"/>
    </source>
</evidence>
<dbReference type="PRINTS" id="PR00505">
    <property type="entry name" value="D12N6MTFRASE"/>
</dbReference>
<dbReference type="GO" id="GO:0006298">
    <property type="term" value="P:mismatch repair"/>
    <property type="evidence" value="ECO:0007669"/>
    <property type="project" value="TreeGrafter"/>
</dbReference>
<evidence type="ECO:0000313" key="11">
    <source>
        <dbReference type="Proteomes" id="UP000001880"/>
    </source>
</evidence>
<proteinExistence type="inferred from homology"/>
<dbReference type="NCBIfam" id="TIGR00571">
    <property type="entry name" value="dam"/>
    <property type="match status" value="1"/>
</dbReference>
<dbReference type="AlphaFoldDB" id="D0LV08"/>
<dbReference type="PANTHER" id="PTHR30481:SF3">
    <property type="entry name" value="DNA ADENINE METHYLASE"/>
    <property type="match status" value="1"/>
</dbReference>
<feature type="binding site" evidence="7">
    <location>
        <position position="43"/>
    </location>
    <ligand>
        <name>S-adenosyl-L-methionine</name>
        <dbReference type="ChEBI" id="CHEBI:59789"/>
    </ligand>
</feature>
<dbReference type="Pfam" id="PF02086">
    <property type="entry name" value="MethyltransfD12"/>
    <property type="match status" value="1"/>
</dbReference>
<dbReference type="Gene3D" id="3.40.50.150">
    <property type="entry name" value="Vaccinia Virus protein VP39"/>
    <property type="match status" value="1"/>
</dbReference>
<organism evidence="10 11">
    <name type="scientific">Haliangium ochraceum (strain DSM 14365 / JCM 11303 / SMP-2)</name>
    <dbReference type="NCBI Taxonomy" id="502025"/>
    <lineage>
        <taxon>Bacteria</taxon>
        <taxon>Pseudomonadati</taxon>
        <taxon>Myxococcota</taxon>
        <taxon>Polyangia</taxon>
        <taxon>Haliangiales</taxon>
        <taxon>Kofleriaceae</taxon>
        <taxon>Haliangium</taxon>
    </lineage>
</organism>
<evidence type="ECO:0000313" key="10">
    <source>
        <dbReference type="EMBL" id="ACY15849.1"/>
    </source>
</evidence>
<dbReference type="InterPro" id="IPR012327">
    <property type="entry name" value="MeTrfase_D12"/>
</dbReference>
<dbReference type="PANTHER" id="PTHR30481">
    <property type="entry name" value="DNA ADENINE METHYLASE"/>
    <property type="match status" value="1"/>
</dbReference>
<dbReference type="Gene3D" id="1.10.1020.10">
    <property type="entry name" value="Adenine-specific Methyltransferase, Domain 2"/>
    <property type="match status" value="1"/>
</dbReference>
<dbReference type="REBASE" id="22298">
    <property type="entry name" value="M.HocORF3347P"/>
</dbReference>
<keyword evidence="3 8" id="KW-0489">Methyltransferase</keyword>
<evidence type="ECO:0000256" key="1">
    <source>
        <dbReference type="ARBA" id="ARBA00006594"/>
    </source>
</evidence>
<evidence type="ECO:0000256" key="5">
    <source>
        <dbReference type="ARBA" id="ARBA00022691"/>
    </source>
</evidence>
<evidence type="ECO:0000256" key="9">
    <source>
        <dbReference type="SAM" id="MobiDB-lite"/>
    </source>
</evidence>
<dbReference type="InterPro" id="IPR012263">
    <property type="entry name" value="M_m6A_EcoRV"/>
</dbReference>
<dbReference type="GO" id="GO:0043565">
    <property type="term" value="F:sequence-specific DNA binding"/>
    <property type="evidence" value="ECO:0007669"/>
    <property type="project" value="TreeGrafter"/>
</dbReference>
<dbReference type="InterPro" id="IPR029063">
    <property type="entry name" value="SAM-dependent_MTases_sf"/>
</dbReference>
<dbReference type="GO" id="GO:1904047">
    <property type="term" value="F:S-adenosyl-L-methionine binding"/>
    <property type="evidence" value="ECO:0007669"/>
    <property type="project" value="TreeGrafter"/>
</dbReference>
<evidence type="ECO:0000256" key="2">
    <source>
        <dbReference type="ARBA" id="ARBA00011900"/>
    </source>
</evidence>
<reference evidence="10 11" key="1">
    <citation type="journal article" date="2010" name="Stand. Genomic Sci.">
        <title>Complete genome sequence of Haliangium ochraceum type strain (SMP-2).</title>
        <authorList>
            <consortium name="US DOE Joint Genome Institute (JGI-PGF)"/>
            <person name="Ivanova N."/>
            <person name="Daum C."/>
            <person name="Lang E."/>
            <person name="Abt B."/>
            <person name="Kopitz M."/>
            <person name="Saunders E."/>
            <person name="Lapidus A."/>
            <person name="Lucas S."/>
            <person name="Glavina Del Rio T."/>
            <person name="Nolan M."/>
            <person name="Tice H."/>
            <person name="Copeland A."/>
            <person name="Cheng J.F."/>
            <person name="Chen F."/>
            <person name="Bruce D."/>
            <person name="Goodwin L."/>
            <person name="Pitluck S."/>
            <person name="Mavromatis K."/>
            <person name="Pati A."/>
            <person name="Mikhailova N."/>
            <person name="Chen A."/>
            <person name="Palaniappan K."/>
            <person name="Land M."/>
            <person name="Hauser L."/>
            <person name="Chang Y.J."/>
            <person name="Jeffries C.D."/>
            <person name="Detter J.C."/>
            <person name="Brettin T."/>
            <person name="Rohde M."/>
            <person name="Goker M."/>
            <person name="Bristow J."/>
            <person name="Markowitz V."/>
            <person name="Eisen J.A."/>
            <person name="Hugenholtz P."/>
            <person name="Kyrpides N.C."/>
            <person name="Klenk H.P."/>
        </authorList>
    </citation>
    <scope>NUCLEOTIDE SEQUENCE [LARGE SCALE GENOMIC DNA]</scope>
    <source>
        <strain evidence="11">DSM 14365 / CIP 107738 / JCM 11303 / AJ 13395 / SMP-2</strain>
    </source>
</reference>
<keyword evidence="4 8" id="KW-0808">Transferase</keyword>